<dbReference type="AlphaFoldDB" id="A0A1D6K575"/>
<sequence>MQVSTLQTHKSPAYANAPAVVCTKDQDTKIASFIKARFVRKVYFSEISKMKH</sequence>
<organism evidence="1">
    <name type="scientific">Zea mays</name>
    <name type="common">Maize</name>
    <dbReference type="NCBI Taxonomy" id="4577"/>
    <lineage>
        <taxon>Eukaryota</taxon>
        <taxon>Viridiplantae</taxon>
        <taxon>Streptophyta</taxon>
        <taxon>Embryophyta</taxon>
        <taxon>Tracheophyta</taxon>
        <taxon>Spermatophyta</taxon>
        <taxon>Magnoliopsida</taxon>
        <taxon>Liliopsida</taxon>
        <taxon>Poales</taxon>
        <taxon>Poaceae</taxon>
        <taxon>PACMAD clade</taxon>
        <taxon>Panicoideae</taxon>
        <taxon>Andropogonodae</taxon>
        <taxon>Andropogoneae</taxon>
        <taxon>Tripsacinae</taxon>
        <taxon>Zea</taxon>
    </lineage>
</organism>
<proteinExistence type="predicted"/>
<dbReference type="InParanoid" id="A0A1D6K575"/>
<accession>A0A1D6K575</accession>
<reference evidence="1" key="1">
    <citation type="submission" date="2015-12" db="EMBL/GenBank/DDBJ databases">
        <title>Update maize B73 reference genome by single molecule sequencing technologies.</title>
        <authorList>
            <consortium name="Maize Genome Sequencing Project"/>
            <person name="Ware D."/>
        </authorList>
    </citation>
    <scope>NUCLEOTIDE SEQUENCE [LARGE SCALE GENOMIC DNA]</scope>
    <source>
        <tissue evidence="1">Seedling</tissue>
    </source>
</reference>
<protein>
    <submittedName>
        <fullName evidence="1">Uncharacterized protein</fullName>
    </submittedName>
</protein>
<gene>
    <name evidence="1" type="ORF">ZEAMMB73_Zm00001d029431</name>
</gene>
<evidence type="ECO:0000313" key="1">
    <source>
        <dbReference type="EMBL" id="ONL98738.1"/>
    </source>
</evidence>
<name>A0A1D6K575_MAIZE</name>
<dbReference type="EMBL" id="CM007647">
    <property type="protein sequence ID" value="ONL98738.1"/>
    <property type="molecule type" value="Genomic_DNA"/>
</dbReference>
<dbReference type="SMR" id="A0A1D6K575"/>